<dbReference type="InterPro" id="IPR014001">
    <property type="entry name" value="Helicase_ATP-bd"/>
</dbReference>
<dbReference type="InterPro" id="IPR001650">
    <property type="entry name" value="Helicase_C-like"/>
</dbReference>
<evidence type="ECO:0000256" key="7">
    <source>
        <dbReference type="ARBA" id="ARBA00022840"/>
    </source>
</evidence>
<feature type="domain" description="Helicase ATP-binding" evidence="16">
    <location>
        <begin position="266"/>
        <end position="430"/>
    </location>
</feature>
<gene>
    <name evidence="18" type="primary">recG</name>
    <name evidence="18" type="ORF">AALT52_06180</name>
</gene>
<dbReference type="Proteomes" id="UP001565236">
    <property type="component" value="Unassembled WGS sequence"/>
</dbReference>
<evidence type="ECO:0000256" key="9">
    <source>
        <dbReference type="ARBA" id="ARBA00023172"/>
    </source>
</evidence>
<organism evidence="18 19">
    <name type="scientific">Ligilactobacillus faecis</name>
    <dbReference type="NCBI Taxonomy" id="762833"/>
    <lineage>
        <taxon>Bacteria</taxon>
        <taxon>Bacillati</taxon>
        <taxon>Bacillota</taxon>
        <taxon>Bacilli</taxon>
        <taxon>Lactobacillales</taxon>
        <taxon>Lactobacillaceae</taxon>
        <taxon>Ligilactobacillus</taxon>
    </lineage>
</organism>
<dbReference type="CDD" id="cd04488">
    <property type="entry name" value="RecG_wedge_OBF"/>
    <property type="match status" value="1"/>
</dbReference>
<comment type="catalytic activity">
    <reaction evidence="14 15">
        <text>ATP + H2O = ADP + phosphate + H(+)</text>
        <dbReference type="Rhea" id="RHEA:13065"/>
        <dbReference type="ChEBI" id="CHEBI:15377"/>
        <dbReference type="ChEBI" id="CHEBI:15378"/>
        <dbReference type="ChEBI" id="CHEBI:30616"/>
        <dbReference type="ChEBI" id="CHEBI:43474"/>
        <dbReference type="ChEBI" id="CHEBI:456216"/>
        <dbReference type="EC" id="5.6.2.4"/>
    </reaction>
</comment>
<dbReference type="NCBIfam" id="NF008168">
    <property type="entry name" value="PRK10917.2-2"/>
    <property type="match status" value="1"/>
</dbReference>
<dbReference type="InterPro" id="IPR033454">
    <property type="entry name" value="RecG_wedge"/>
</dbReference>
<dbReference type="PROSITE" id="PS51192">
    <property type="entry name" value="HELICASE_ATP_BIND_1"/>
    <property type="match status" value="1"/>
</dbReference>
<dbReference type="Gene3D" id="2.40.50.140">
    <property type="entry name" value="Nucleic acid-binding proteins"/>
    <property type="match status" value="1"/>
</dbReference>
<evidence type="ECO:0000313" key="18">
    <source>
        <dbReference type="EMBL" id="MEY8662471.1"/>
    </source>
</evidence>
<evidence type="ECO:0000256" key="8">
    <source>
        <dbReference type="ARBA" id="ARBA00023125"/>
    </source>
</evidence>
<dbReference type="Pfam" id="PF19833">
    <property type="entry name" value="RecG_dom3_C"/>
    <property type="match status" value="1"/>
</dbReference>
<protein>
    <recommendedName>
        <fullName evidence="2 15">ATP-dependent DNA helicase RecG</fullName>
        <ecNumber evidence="13 15">5.6.2.4</ecNumber>
    </recommendedName>
</protein>
<dbReference type="GO" id="GO:0016787">
    <property type="term" value="F:hydrolase activity"/>
    <property type="evidence" value="ECO:0007669"/>
    <property type="project" value="UniProtKB-KW"/>
</dbReference>
<dbReference type="SUPFAM" id="SSF50249">
    <property type="entry name" value="Nucleic acid-binding proteins"/>
    <property type="match status" value="1"/>
</dbReference>
<comment type="function">
    <text evidence="15">Plays a critical role in recombination and DNA repair. Helps process Holliday junction intermediates to mature products by catalyzing branch migration. Has replication fork regression activity, unwinds stalled or blocked replication forks to make a HJ that can be resolved. Has a DNA unwinding activity characteristic of a DNA helicase with 3'-5' polarity.</text>
</comment>
<comment type="similarity">
    <text evidence="1 15">Belongs to the helicase family. RecG subfamily.</text>
</comment>
<sequence>MRSLQDPVSVLTGVGPKKLTALNKLGINTIEDLLTYYPFRYDDLAVKQLDQVEDGQKVVLKGKIATAPVVVRFGRAKNRLNFNLLVEHDVLKVTFFNQAYLAKQLTSGQEVAIYGKYDQRRQGLTAMRLITQKNDDLAGVYRASKEITAKTIKSLVEQAYQAYEELLVDIIPVNIREKYRLSSRKEMLHDMHFPNDLSKSQAARRAAIFEEFFKFQLQIQALKRRAQKEDGLLIAYDNQKLRTFIYSLPFELTAAQKRVVNEICHDLHQAKHMNRLLQGDVGSGKTVVAAIAMYAAITAGYQAVLMAPTEILAQQHAQKLAQIFAAFPEVNVALLTSTTNRRSKAKKELLKHLKAGEINALVGTHAVIQDNVEFAKLGLVITDEQHRFGVLQRQALRKKGQKPDTLAMTATPIPRTLAITTYGEMDISVINELPKGRKPIETTWIKKKQFPEALNRVEEQLRLGAQAYVISPLIEESEMLDLQNATETYEKLKKYFAGRYTVALLHGKMAAEEKEKVMADFKAGKYDILVSTTVIEVGVDVSNATMMVILDADRFGLAQLHQLRGRVGRGEKRSYCLLVADPKSEYGSERMKTMVETNDGFVIAQRDLELRGPGDVLGKKQAGLPEFKLGDPISDFNILQVAQAEVFELLARPELLQKAEYVGIRQYLAEVTLGRPGLD</sequence>
<evidence type="ECO:0000256" key="10">
    <source>
        <dbReference type="ARBA" id="ARBA00023204"/>
    </source>
</evidence>
<dbReference type="InterPro" id="IPR027417">
    <property type="entry name" value="P-loop_NTPase"/>
</dbReference>
<dbReference type="Pfam" id="PF17191">
    <property type="entry name" value="RecG_wedge"/>
    <property type="match status" value="1"/>
</dbReference>
<keyword evidence="4 15" id="KW-0227">DNA damage</keyword>
<dbReference type="EC" id="5.6.2.4" evidence="13 15"/>
<keyword evidence="3 15" id="KW-0547">Nucleotide-binding</keyword>
<dbReference type="NCBIfam" id="NF008165">
    <property type="entry name" value="PRK10917.1-3"/>
    <property type="match status" value="1"/>
</dbReference>
<evidence type="ECO:0000256" key="5">
    <source>
        <dbReference type="ARBA" id="ARBA00022801"/>
    </source>
</evidence>
<evidence type="ECO:0000256" key="11">
    <source>
        <dbReference type="ARBA" id="ARBA00023235"/>
    </source>
</evidence>
<feature type="domain" description="Helicase C-terminal" evidence="17">
    <location>
        <begin position="449"/>
        <end position="614"/>
    </location>
</feature>
<evidence type="ECO:0000256" key="4">
    <source>
        <dbReference type="ARBA" id="ARBA00022763"/>
    </source>
</evidence>
<dbReference type="Pfam" id="PF00270">
    <property type="entry name" value="DEAD"/>
    <property type="match status" value="1"/>
</dbReference>
<dbReference type="CDD" id="cd17992">
    <property type="entry name" value="DEXHc_RecG"/>
    <property type="match status" value="1"/>
</dbReference>
<dbReference type="PANTHER" id="PTHR47964:SF1">
    <property type="entry name" value="ATP-DEPENDENT DNA HELICASE HOMOLOG RECG, CHLOROPLASTIC"/>
    <property type="match status" value="1"/>
</dbReference>
<keyword evidence="10 15" id="KW-0234">DNA repair</keyword>
<evidence type="ECO:0000313" key="19">
    <source>
        <dbReference type="Proteomes" id="UP001565236"/>
    </source>
</evidence>
<dbReference type="RefSeq" id="WP_369942063.1">
    <property type="nucleotide sequence ID" value="NZ_JBCLUF010000019.1"/>
</dbReference>
<comment type="caution">
    <text evidence="18">The sequence shown here is derived from an EMBL/GenBank/DDBJ whole genome shotgun (WGS) entry which is preliminary data.</text>
</comment>
<keyword evidence="19" id="KW-1185">Reference proteome</keyword>
<keyword evidence="7 15" id="KW-0067">ATP-binding</keyword>
<dbReference type="InterPro" id="IPR004609">
    <property type="entry name" value="ATP-dep_DNA_helicase_RecG"/>
</dbReference>
<dbReference type="CDD" id="cd18811">
    <property type="entry name" value="SF2_C_RecG"/>
    <property type="match status" value="1"/>
</dbReference>
<dbReference type="Gene3D" id="3.40.50.300">
    <property type="entry name" value="P-loop containing nucleotide triphosphate hydrolases"/>
    <property type="match status" value="2"/>
</dbReference>
<dbReference type="NCBIfam" id="TIGR00643">
    <property type="entry name" value="recG"/>
    <property type="match status" value="1"/>
</dbReference>
<dbReference type="InterPro" id="IPR011545">
    <property type="entry name" value="DEAD/DEAH_box_helicase_dom"/>
</dbReference>
<dbReference type="SMART" id="SM00490">
    <property type="entry name" value="HELICc"/>
    <property type="match status" value="1"/>
</dbReference>
<accession>A0ABV4DPS4</accession>
<evidence type="ECO:0000256" key="3">
    <source>
        <dbReference type="ARBA" id="ARBA00022741"/>
    </source>
</evidence>
<reference evidence="18 19" key="1">
    <citation type="submission" date="2024-03" db="EMBL/GenBank/DDBJ databases">
        <title>Mouse gut bacterial collection (mGBC) of GemPharmatech.</title>
        <authorList>
            <person name="He Y."/>
            <person name="Dong L."/>
            <person name="Wu D."/>
            <person name="Gao X."/>
            <person name="Lin Z."/>
        </authorList>
    </citation>
    <scope>NUCLEOTIDE SEQUENCE [LARGE SCALE GENOMIC DNA]</scope>
    <source>
        <strain evidence="18 19">15-30</strain>
    </source>
</reference>
<dbReference type="InterPro" id="IPR045562">
    <property type="entry name" value="RecG_dom3_C"/>
</dbReference>
<evidence type="ECO:0000256" key="13">
    <source>
        <dbReference type="ARBA" id="ARBA00034808"/>
    </source>
</evidence>
<evidence type="ECO:0000256" key="15">
    <source>
        <dbReference type="RuleBase" id="RU363016"/>
    </source>
</evidence>
<dbReference type="InterPro" id="IPR012340">
    <property type="entry name" value="NA-bd_OB-fold"/>
</dbReference>
<keyword evidence="5 15" id="KW-0378">Hydrolase</keyword>
<comment type="catalytic activity">
    <reaction evidence="12 15">
        <text>Couples ATP hydrolysis with the unwinding of duplex DNA by translocating in the 3'-5' direction.</text>
        <dbReference type="EC" id="5.6.2.4"/>
    </reaction>
</comment>
<evidence type="ECO:0000256" key="1">
    <source>
        <dbReference type="ARBA" id="ARBA00007504"/>
    </source>
</evidence>
<keyword evidence="11" id="KW-0413">Isomerase</keyword>
<dbReference type="EMBL" id="JBCLUF010000019">
    <property type="protein sequence ID" value="MEY8662471.1"/>
    <property type="molecule type" value="Genomic_DNA"/>
</dbReference>
<keyword evidence="8" id="KW-0238">DNA-binding</keyword>
<dbReference type="PROSITE" id="PS51194">
    <property type="entry name" value="HELICASE_CTER"/>
    <property type="match status" value="1"/>
</dbReference>
<dbReference type="SMART" id="SM00487">
    <property type="entry name" value="DEXDc"/>
    <property type="match status" value="1"/>
</dbReference>
<keyword evidence="6 15" id="KW-0347">Helicase</keyword>
<evidence type="ECO:0000256" key="12">
    <source>
        <dbReference type="ARBA" id="ARBA00034617"/>
    </source>
</evidence>
<name>A0ABV4DPS4_9LACO</name>
<evidence type="ECO:0000256" key="6">
    <source>
        <dbReference type="ARBA" id="ARBA00022806"/>
    </source>
</evidence>
<evidence type="ECO:0000256" key="14">
    <source>
        <dbReference type="ARBA" id="ARBA00048988"/>
    </source>
</evidence>
<proteinExistence type="inferred from homology"/>
<evidence type="ECO:0000259" key="17">
    <source>
        <dbReference type="PROSITE" id="PS51194"/>
    </source>
</evidence>
<dbReference type="SUPFAM" id="SSF52540">
    <property type="entry name" value="P-loop containing nucleoside triphosphate hydrolases"/>
    <property type="match status" value="2"/>
</dbReference>
<evidence type="ECO:0000256" key="2">
    <source>
        <dbReference type="ARBA" id="ARBA00017846"/>
    </source>
</evidence>
<keyword evidence="9 15" id="KW-0233">DNA recombination</keyword>
<dbReference type="GO" id="GO:0003678">
    <property type="term" value="F:DNA helicase activity"/>
    <property type="evidence" value="ECO:0007669"/>
    <property type="project" value="UniProtKB-EC"/>
</dbReference>
<dbReference type="InterPro" id="IPR047112">
    <property type="entry name" value="RecG/Mfd"/>
</dbReference>
<dbReference type="Pfam" id="PF00271">
    <property type="entry name" value="Helicase_C"/>
    <property type="match status" value="1"/>
</dbReference>
<evidence type="ECO:0000259" key="16">
    <source>
        <dbReference type="PROSITE" id="PS51192"/>
    </source>
</evidence>
<dbReference type="PANTHER" id="PTHR47964">
    <property type="entry name" value="ATP-DEPENDENT DNA HELICASE HOMOLOG RECG, CHLOROPLASTIC"/>
    <property type="match status" value="1"/>
</dbReference>